<protein>
    <submittedName>
        <fullName evidence="1">Uncharacterized protein</fullName>
    </submittedName>
</protein>
<evidence type="ECO:0000313" key="2">
    <source>
        <dbReference type="Proteomes" id="UP000238701"/>
    </source>
</evidence>
<sequence length="102" mass="11008">MSVSSSPAFCFLAINDFPWGGIPSDSLACEVKSWLLQLRPVTDADHGIVLRASNCIPDNFSHSGLQWATAWVFLGQYVISLLGQLLADPVSLPSPITWTASC</sequence>
<proteinExistence type="predicted"/>
<gene>
    <name evidence="1" type="ORF">SBA1_790002</name>
</gene>
<dbReference type="Proteomes" id="UP000238701">
    <property type="component" value="Unassembled WGS sequence"/>
</dbReference>
<reference evidence="2" key="1">
    <citation type="submission" date="2018-02" db="EMBL/GenBank/DDBJ databases">
        <authorList>
            <person name="Hausmann B."/>
        </authorList>
    </citation>
    <scope>NUCLEOTIDE SEQUENCE [LARGE SCALE GENOMIC DNA]</scope>
    <source>
        <strain evidence="2">Peat soil MAG SbA1</strain>
    </source>
</reference>
<evidence type="ECO:0000313" key="1">
    <source>
        <dbReference type="EMBL" id="SPF47869.1"/>
    </source>
</evidence>
<organism evidence="1 2">
    <name type="scientific">Candidatus Sulfotelmatobacter kueseliae</name>
    <dbReference type="NCBI Taxonomy" id="2042962"/>
    <lineage>
        <taxon>Bacteria</taxon>
        <taxon>Pseudomonadati</taxon>
        <taxon>Acidobacteriota</taxon>
        <taxon>Terriglobia</taxon>
        <taxon>Terriglobales</taxon>
        <taxon>Candidatus Korobacteraceae</taxon>
        <taxon>Candidatus Sulfotelmatobacter</taxon>
    </lineage>
</organism>
<dbReference type="EMBL" id="OMOD01000176">
    <property type="protein sequence ID" value="SPF47869.1"/>
    <property type="molecule type" value="Genomic_DNA"/>
</dbReference>
<name>A0A2U3L7Y8_9BACT</name>
<accession>A0A2U3L7Y8</accession>
<dbReference type="AlphaFoldDB" id="A0A2U3L7Y8"/>